<evidence type="ECO:0000256" key="6">
    <source>
        <dbReference type="ARBA" id="ARBA00022679"/>
    </source>
</evidence>
<dbReference type="InterPro" id="IPR010164">
    <property type="entry name" value="Orn_aminotrans"/>
</dbReference>
<comment type="cofactor">
    <cofactor evidence="1">
        <name>pyridoxal 5'-phosphate</name>
        <dbReference type="ChEBI" id="CHEBI:597326"/>
    </cofactor>
</comment>
<dbReference type="AlphaFoldDB" id="A0A1I6FFV1"/>
<evidence type="ECO:0000313" key="10">
    <source>
        <dbReference type="EMBL" id="SFR28821.1"/>
    </source>
</evidence>
<reference evidence="11" key="1">
    <citation type="submission" date="2016-10" db="EMBL/GenBank/DDBJ databases">
        <authorList>
            <person name="Varghese N."/>
            <person name="Submissions S."/>
        </authorList>
    </citation>
    <scope>NUCLEOTIDE SEQUENCE [LARGE SCALE GENOMIC DNA]</scope>
    <source>
        <strain evidence="11">DSM 44232</strain>
    </source>
</reference>
<dbReference type="GO" id="GO:0055129">
    <property type="term" value="P:L-proline biosynthetic process"/>
    <property type="evidence" value="ECO:0007669"/>
    <property type="project" value="UniProtKB-UniPathway"/>
</dbReference>
<organism evidence="10 11">
    <name type="scientific">Lentzea waywayandensis</name>
    <dbReference type="NCBI Taxonomy" id="84724"/>
    <lineage>
        <taxon>Bacteria</taxon>
        <taxon>Bacillati</taxon>
        <taxon>Actinomycetota</taxon>
        <taxon>Actinomycetes</taxon>
        <taxon>Pseudonocardiales</taxon>
        <taxon>Pseudonocardiaceae</taxon>
        <taxon>Lentzea</taxon>
    </lineage>
</organism>
<dbReference type="STRING" id="84724.SAMN04488564_115130"/>
<evidence type="ECO:0000256" key="3">
    <source>
        <dbReference type="ARBA" id="ARBA00012924"/>
    </source>
</evidence>
<dbReference type="InterPro" id="IPR049704">
    <property type="entry name" value="Aminotrans_3_PPA_site"/>
</dbReference>
<dbReference type="PANTHER" id="PTHR11986:SF18">
    <property type="entry name" value="ORNITHINE AMINOTRANSFERASE, MITOCHONDRIAL"/>
    <property type="match status" value="1"/>
</dbReference>
<keyword evidence="5" id="KW-0641">Proline biosynthesis</keyword>
<dbReference type="UniPathway" id="UPA00098">
    <property type="reaction ID" value="UER00358"/>
</dbReference>
<evidence type="ECO:0000256" key="9">
    <source>
        <dbReference type="RuleBase" id="RU003560"/>
    </source>
</evidence>
<evidence type="ECO:0000256" key="2">
    <source>
        <dbReference type="ARBA" id="ARBA00004998"/>
    </source>
</evidence>
<comment type="pathway">
    <text evidence="2">Amino-acid biosynthesis; L-proline biosynthesis; L-glutamate 5-semialdehyde from L-ornithine: step 1/1.</text>
</comment>
<dbReference type="InterPro" id="IPR015424">
    <property type="entry name" value="PyrdxlP-dep_Trfase"/>
</dbReference>
<evidence type="ECO:0000256" key="4">
    <source>
        <dbReference type="ARBA" id="ARBA00022576"/>
    </source>
</evidence>
<dbReference type="CDD" id="cd00610">
    <property type="entry name" value="OAT_like"/>
    <property type="match status" value="1"/>
</dbReference>
<dbReference type="RefSeq" id="WP_093605193.1">
    <property type="nucleotide sequence ID" value="NZ_FOYL01000015.1"/>
</dbReference>
<dbReference type="Proteomes" id="UP000198583">
    <property type="component" value="Unassembled WGS sequence"/>
</dbReference>
<evidence type="ECO:0000256" key="5">
    <source>
        <dbReference type="ARBA" id="ARBA00022650"/>
    </source>
</evidence>
<dbReference type="NCBIfam" id="TIGR01885">
    <property type="entry name" value="Orn_aminotrans"/>
    <property type="match status" value="1"/>
</dbReference>
<keyword evidence="7 9" id="KW-0663">Pyridoxal phosphate</keyword>
<keyword evidence="11" id="KW-1185">Reference proteome</keyword>
<dbReference type="EC" id="2.6.1.13" evidence="3"/>
<keyword evidence="6" id="KW-0808">Transferase</keyword>
<dbReference type="GO" id="GO:0042802">
    <property type="term" value="F:identical protein binding"/>
    <property type="evidence" value="ECO:0007669"/>
    <property type="project" value="TreeGrafter"/>
</dbReference>
<dbReference type="GO" id="GO:0030170">
    <property type="term" value="F:pyridoxal phosphate binding"/>
    <property type="evidence" value="ECO:0007669"/>
    <property type="project" value="InterPro"/>
</dbReference>
<dbReference type="EMBL" id="FOYL01000015">
    <property type="protein sequence ID" value="SFR28821.1"/>
    <property type="molecule type" value="Genomic_DNA"/>
</dbReference>
<accession>A0A1I6FFV1</accession>
<comment type="similarity">
    <text evidence="9">Belongs to the class-III pyridoxal-phosphate-dependent aminotransferase family.</text>
</comment>
<dbReference type="FunFam" id="3.40.640.10:FF:000011">
    <property type="entry name" value="Ornithine aminotransferase"/>
    <property type="match status" value="1"/>
</dbReference>
<dbReference type="Gene3D" id="3.90.1150.10">
    <property type="entry name" value="Aspartate Aminotransferase, domain 1"/>
    <property type="match status" value="1"/>
</dbReference>
<dbReference type="SUPFAM" id="SSF53383">
    <property type="entry name" value="PLP-dependent transferases"/>
    <property type="match status" value="1"/>
</dbReference>
<dbReference type="PIRSF" id="PIRSF000521">
    <property type="entry name" value="Transaminase_4ab_Lys_Orn"/>
    <property type="match status" value="1"/>
</dbReference>
<dbReference type="Gene3D" id="3.40.640.10">
    <property type="entry name" value="Type I PLP-dependent aspartate aminotransferase-like (Major domain)"/>
    <property type="match status" value="1"/>
</dbReference>
<dbReference type="InterPro" id="IPR015422">
    <property type="entry name" value="PyrdxlP-dep_Trfase_small"/>
</dbReference>
<dbReference type="PANTHER" id="PTHR11986">
    <property type="entry name" value="AMINOTRANSFERASE CLASS III"/>
    <property type="match status" value="1"/>
</dbReference>
<gene>
    <name evidence="10" type="ORF">SAMN04488564_115130</name>
</gene>
<keyword evidence="4" id="KW-0032">Aminotransferase</keyword>
<evidence type="ECO:0000256" key="8">
    <source>
        <dbReference type="ARBA" id="ARBA00030587"/>
    </source>
</evidence>
<dbReference type="OrthoDB" id="9801052at2"/>
<dbReference type="PROSITE" id="PS00600">
    <property type="entry name" value="AA_TRANSFER_CLASS_3"/>
    <property type="match status" value="1"/>
</dbReference>
<dbReference type="InterPro" id="IPR050103">
    <property type="entry name" value="Class-III_PLP-dep_AT"/>
</dbReference>
<evidence type="ECO:0000256" key="7">
    <source>
        <dbReference type="ARBA" id="ARBA00022898"/>
    </source>
</evidence>
<sequence>MTAIAEHNTTTSADYVALDEEWSTHNYHPLPVVISHGEGSWVTDVEGRRYLDFLSGYSSLNFGHRHPALVAAAVEQLGRVTLTSRAFHHDQFGPFCRELAALTGTEMVLAMNSGAEAVESAIKVARKWAYQVKHVPEGTAEIIVAGSNFHGRTTTIVSFSTDETARNDFGPFTPGFKVVKYGNLDEIESAISPRTAAVLLEPIQGEAGVVVPPAGYLAGIRRLCDENNVLMIADEIQSGLGRTGELFALDHEGVRADLYTLGKALGGGILPVSAVVGSRAVLGVLKPGEHGSTFGGNPLACAVGRAVVGLLATGEFQQRSREMGAYLHAELNKLVGHGVAEVRGRGLWAGVEIAPGGPVGRAASEALATRGVLCKETHASTLRVAPPLVITRAEVDLGVQAIAEVVRPV</sequence>
<dbReference type="Pfam" id="PF00202">
    <property type="entry name" value="Aminotran_3"/>
    <property type="match status" value="1"/>
</dbReference>
<name>A0A1I6FFV1_9PSEU</name>
<evidence type="ECO:0000313" key="11">
    <source>
        <dbReference type="Proteomes" id="UP000198583"/>
    </source>
</evidence>
<dbReference type="InterPro" id="IPR005814">
    <property type="entry name" value="Aminotrans_3"/>
</dbReference>
<keyword evidence="5" id="KW-0028">Amino-acid biosynthesis</keyword>
<dbReference type="GO" id="GO:0004587">
    <property type="term" value="F:ornithine aminotransferase activity"/>
    <property type="evidence" value="ECO:0007669"/>
    <property type="project" value="UniProtKB-EC"/>
</dbReference>
<evidence type="ECO:0000256" key="1">
    <source>
        <dbReference type="ARBA" id="ARBA00001933"/>
    </source>
</evidence>
<proteinExistence type="inferred from homology"/>
<dbReference type="InterPro" id="IPR015421">
    <property type="entry name" value="PyrdxlP-dep_Trfase_major"/>
</dbReference>
<protein>
    <recommendedName>
        <fullName evidence="3">ornithine aminotransferase</fullName>
        <ecNumber evidence="3">2.6.1.13</ecNumber>
    </recommendedName>
    <alternativeName>
        <fullName evidence="8">Ornithine--oxo-acid aminotransferase</fullName>
    </alternativeName>
</protein>